<protein>
    <submittedName>
        <fullName evidence="3">PHD-type domain-containing protein</fullName>
    </submittedName>
</protein>
<keyword evidence="2" id="KW-0862">Zinc</keyword>
<accession>A0A699Z9J7</accession>
<name>A0A699Z9J7_HAELA</name>
<dbReference type="GO" id="GO:0046872">
    <property type="term" value="F:metal ion binding"/>
    <property type="evidence" value="ECO:0007669"/>
    <property type="project" value="UniProtKB-KW"/>
</dbReference>
<dbReference type="PROSITE" id="PS01306">
    <property type="entry name" value="UPF0054"/>
    <property type="match status" value="1"/>
</dbReference>
<dbReference type="EMBL" id="BLLF01001277">
    <property type="protein sequence ID" value="GFH18285.1"/>
    <property type="molecule type" value="Genomic_DNA"/>
</dbReference>
<dbReference type="PANTHER" id="PTHR46201:SF9">
    <property type="entry name" value="PHD FINGER PROTEIN MALE MEIOCYTE DEATH 1"/>
    <property type="match status" value="1"/>
</dbReference>
<keyword evidence="1" id="KW-0479">Metal-binding</keyword>
<proteinExistence type="predicted"/>
<dbReference type="InterPro" id="IPR020549">
    <property type="entry name" value="YbeY_CS"/>
</dbReference>
<gene>
    <name evidence="3" type="ORF">HaLaN_15059</name>
</gene>
<organism evidence="3 4">
    <name type="scientific">Haematococcus lacustris</name>
    <name type="common">Green alga</name>
    <name type="synonym">Haematococcus pluvialis</name>
    <dbReference type="NCBI Taxonomy" id="44745"/>
    <lineage>
        <taxon>Eukaryota</taxon>
        <taxon>Viridiplantae</taxon>
        <taxon>Chlorophyta</taxon>
        <taxon>core chlorophytes</taxon>
        <taxon>Chlorophyceae</taxon>
        <taxon>CS clade</taxon>
        <taxon>Chlamydomonadales</taxon>
        <taxon>Haematococcaceae</taxon>
        <taxon>Haematococcus</taxon>
    </lineage>
</organism>
<evidence type="ECO:0000313" key="3">
    <source>
        <dbReference type="EMBL" id="GFH18285.1"/>
    </source>
</evidence>
<feature type="non-terminal residue" evidence="3">
    <location>
        <position position="156"/>
    </location>
</feature>
<evidence type="ECO:0000256" key="1">
    <source>
        <dbReference type="ARBA" id="ARBA00022723"/>
    </source>
</evidence>
<evidence type="ECO:0000256" key="2">
    <source>
        <dbReference type="ARBA" id="ARBA00022833"/>
    </source>
</evidence>
<keyword evidence="4" id="KW-1185">Reference proteome</keyword>
<sequence length="156" mass="16841">MNAEIWVEELLAAGPGALALDSLTVESDGNAAPFNAPASVFDSQAHCLHGVLHANGYGHLNGGPLDGRRVVGLWDSLCRLLGAREVSVEDVSNKEGMLLRLLHTAAFGRTWYGKWGYQFGRAPYNIQAAHYKAAVQAVRDAPLVDLLMDFQAVDPQ</sequence>
<reference evidence="3 4" key="1">
    <citation type="submission" date="2020-02" db="EMBL/GenBank/DDBJ databases">
        <title>Draft genome sequence of Haematococcus lacustris strain NIES-144.</title>
        <authorList>
            <person name="Morimoto D."/>
            <person name="Nakagawa S."/>
            <person name="Yoshida T."/>
            <person name="Sawayama S."/>
        </authorList>
    </citation>
    <scope>NUCLEOTIDE SEQUENCE [LARGE SCALE GENOMIC DNA]</scope>
    <source>
        <strain evidence="3 4">NIES-144</strain>
    </source>
</reference>
<evidence type="ECO:0000313" key="4">
    <source>
        <dbReference type="Proteomes" id="UP000485058"/>
    </source>
</evidence>
<dbReference type="Proteomes" id="UP000485058">
    <property type="component" value="Unassembled WGS sequence"/>
</dbReference>
<dbReference type="AlphaFoldDB" id="A0A699Z9J7"/>
<comment type="caution">
    <text evidence="3">The sequence shown here is derived from an EMBL/GenBank/DDBJ whole genome shotgun (WGS) entry which is preliminary data.</text>
</comment>
<dbReference type="PANTHER" id="PTHR46201">
    <property type="entry name" value="PHD FINGER PROTEIN MALE MEIOCYTE DEATH 1-RELATED"/>
    <property type="match status" value="1"/>
</dbReference>
<feature type="non-terminal residue" evidence="3">
    <location>
        <position position="1"/>
    </location>
</feature>